<dbReference type="SMART" id="SM00415">
    <property type="entry name" value="HSF"/>
    <property type="match status" value="1"/>
</dbReference>
<evidence type="ECO:0000256" key="4">
    <source>
        <dbReference type="SAM" id="MobiDB-lite"/>
    </source>
</evidence>
<dbReference type="PANTHER" id="PTHR10015">
    <property type="entry name" value="HEAT SHOCK TRANSCRIPTION FACTOR"/>
    <property type="match status" value="1"/>
</dbReference>
<dbReference type="GO" id="GO:0003700">
    <property type="term" value="F:DNA-binding transcription factor activity"/>
    <property type="evidence" value="ECO:0007669"/>
    <property type="project" value="InterPro"/>
</dbReference>
<evidence type="ECO:0000256" key="1">
    <source>
        <dbReference type="ARBA" id="ARBA00023125"/>
    </source>
</evidence>
<dbReference type="AlphaFoldDB" id="A0A8S1NTE6"/>
<accession>A0A8S1NTE6</accession>
<keyword evidence="3" id="KW-0175">Coiled coil</keyword>
<dbReference type="Proteomes" id="UP000692954">
    <property type="component" value="Unassembled WGS sequence"/>
</dbReference>
<feature type="coiled-coil region" evidence="3">
    <location>
        <begin position="129"/>
        <end position="191"/>
    </location>
</feature>
<keyword evidence="1" id="KW-0238">DNA-binding</keyword>
<keyword evidence="7" id="KW-1185">Reference proteome</keyword>
<dbReference type="PANTHER" id="PTHR10015:SF206">
    <property type="entry name" value="HSF-TYPE DNA-BINDING DOMAIN-CONTAINING PROTEIN"/>
    <property type="match status" value="1"/>
</dbReference>
<gene>
    <name evidence="6" type="ORF">PSON_ATCC_30995.1.T0630184</name>
</gene>
<dbReference type="FunFam" id="1.10.10.10:FF:000334">
    <property type="entry name" value="Heat shock factor protein 2"/>
    <property type="match status" value="1"/>
</dbReference>
<evidence type="ECO:0000313" key="6">
    <source>
        <dbReference type="EMBL" id="CAD8095020.1"/>
    </source>
</evidence>
<evidence type="ECO:0000259" key="5">
    <source>
        <dbReference type="SMART" id="SM00415"/>
    </source>
</evidence>
<proteinExistence type="inferred from homology"/>
<feature type="domain" description="HSF-type DNA-binding" evidence="5">
    <location>
        <begin position="23"/>
        <end position="118"/>
    </location>
</feature>
<sequence length="319" mass="37940">MQESSDNFQDSQSQSSEQRQKGSVPSFLVRLFDIMENDELKEIIGWNTEGNAFIVRNQQLLADKILPKYFKHKNYPSFLRQLNMYNFKKSKADDVNQKFEHKWFRRDGRTLLTNIKRRNQEENDDKDEIPQIVDEIEQFKKAQKELKNEIQAIADSQKQLQIALQQIMQQNETLFQESQQLTQELSNMQSKNQQRFANYSNILTEIVQRLQQEQEEELRNRDNNQPQITGEQKKANVIQIKQEQPSQQQQFLSQQQNNLSANSLQFLMNMSQNKNAFNFQMFSQLKHQQMNMQMFQNGSTSSQQQNDVKKNDIKKENEQ</sequence>
<reference evidence="6" key="1">
    <citation type="submission" date="2021-01" db="EMBL/GenBank/DDBJ databases">
        <authorList>
            <consortium name="Genoscope - CEA"/>
            <person name="William W."/>
        </authorList>
    </citation>
    <scope>NUCLEOTIDE SEQUENCE</scope>
</reference>
<evidence type="ECO:0000313" key="7">
    <source>
        <dbReference type="Proteomes" id="UP000692954"/>
    </source>
</evidence>
<evidence type="ECO:0000256" key="3">
    <source>
        <dbReference type="SAM" id="Coils"/>
    </source>
</evidence>
<organism evidence="6 7">
    <name type="scientific">Paramecium sonneborni</name>
    <dbReference type="NCBI Taxonomy" id="65129"/>
    <lineage>
        <taxon>Eukaryota</taxon>
        <taxon>Sar</taxon>
        <taxon>Alveolata</taxon>
        <taxon>Ciliophora</taxon>
        <taxon>Intramacronucleata</taxon>
        <taxon>Oligohymenophorea</taxon>
        <taxon>Peniculida</taxon>
        <taxon>Parameciidae</taxon>
        <taxon>Paramecium</taxon>
    </lineage>
</organism>
<comment type="caution">
    <text evidence="6">The sequence shown here is derived from an EMBL/GenBank/DDBJ whole genome shotgun (WGS) entry which is preliminary data.</text>
</comment>
<comment type="similarity">
    <text evidence="2">Belongs to the HSF family.</text>
</comment>
<evidence type="ECO:0000256" key="2">
    <source>
        <dbReference type="RuleBase" id="RU004020"/>
    </source>
</evidence>
<dbReference type="OrthoDB" id="60033at2759"/>
<feature type="compositionally biased region" description="Polar residues" evidence="4">
    <location>
        <begin position="297"/>
        <end position="306"/>
    </location>
</feature>
<name>A0A8S1NTE6_9CILI</name>
<feature type="region of interest" description="Disordered" evidence="4">
    <location>
        <begin position="215"/>
        <end position="234"/>
    </location>
</feature>
<dbReference type="EMBL" id="CAJJDN010000063">
    <property type="protein sequence ID" value="CAD8095020.1"/>
    <property type="molecule type" value="Genomic_DNA"/>
</dbReference>
<feature type="region of interest" description="Disordered" evidence="4">
    <location>
        <begin position="1"/>
        <end position="22"/>
    </location>
</feature>
<dbReference type="Pfam" id="PF00447">
    <property type="entry name" value="HSF_DNA-bind"/>
    <property type="match status" value="1"/>
</dbReference>
<feature type="compositionally biased region" description="Low complexity" evidence="4">
    <location>
        <begin position="1"/>
        <end position="17"/>
    </location>
</feature>
<dbReference type="InterPro" id="IPR000232">
    <property type="entry name" value="HSF_DNA-bd"/>
</dbReference>
<feature type="compositionally biased region" description="Basic and acidic residues" evidence="4">
    <location>
        <begin position="307"/>
        <end position="319"/>
    </location>
</feature>
<feature type="region of interest" description="Disordered" evidence="4">
    <location>
        <begin position="297"/>
        <end position="319"/>
    </location>
</feature>
<protein>
    <recommendedName>
        <fullName evidence="5">HSF-type DNA-binding domain-containing protein</fullName>
    </recommendedName>
</protein>
<dbReference type="GO" id="GO:0043565">
    <property type="term" value="F:sequence-specific DNA binding"/>
    <property type="evidence" value="ECO:0007669"/>
    <property type="project" value="InterPro"/>
</dbReference>